<organism evidence="1 2">
    <name type="scientific">Imbroritus primus</name>
    <dbReference type="NCBI Taxonomy" id="3058603"/>
    <lineage>
        <taxon>Bacteria</taxon>
        <taxon>Pseudomonadati</taxon>
        <taxon>Pseudomonadota</taxon>
        <taxon>Betaproteobacteria</taxon>
        <taxon>Burkholderiales</taxon>
        <taxon>Burkholderiaceae</taxon>
        <taxon>Imbroritus</taxon>
    </lineage>
</organism>
<protein>
    <submittedName>
        <fullName evidence="1">ABC transporter substrate-binding protein</fullName>
    </submittedName>
</protein>
<proteinExistence type="predicted"/>
<name>A0ACD3SNK7_9BURK</name>
<comment type="caution">
    <text evidence="1">The sequence shown here is derived from an EMBL/GenBank/DDBJ whole genome shotgun (WGS) entry which is preliminary data.</text>
</comment>
<sequence length="363" mass="40026">MQDKDINTARETQAGRRAFVKGAAVVAGAAALGAPAIVLGQNRRLVTRDPGGPFTKAFSQAFYEPFKKATGITVVGVASESEPSGMVKAMVESRNYRWDMAHLSNSTHMSLAKLGHLEPIAGPKGLGPNVSKIPANMRGEFILGVDVYATVIAYRTDTVKKPPQSWKDFFDTKGFPGLRSLRKNPYDTIEEALLADGVPPSQLYPLDLDRAFRKLSQIKKEVGVWWENGAQTSQLLKTGEVDMIPAWNGRAQVAIDDGAPVKLVWNQGIWTFEGFTILKGGPNVALCREFLEFCAQPQQQAIFTETLTYGPTAPDAFKYIKPERAKLLPNNPEYFASLTQANAEYWGKHKDAITDRYNSWLLS</sequence>
<dbReference type="Proteomes" id="UP000004277">
    <property type="component" value="Unassembled WGS sequence"/>
</dbReference>
<evidence type="ECO:0000313" key="1">
    <source>
        <dbReference type="EMBL" id="TMS57824.1"/>
    </source>
</evidence>
<gene>
    <name evidence="1" type="ORF">MW7_010115</name>
</gene>
<dbReference type="EMBL" id="AKCV02000017">
    <property type="protein sequence ID" value="TMS57824.1"/>
    <property type="molecule type" value="Genomic_DNA"/>
</dbReference>
<evidence type="ECO:0000313" key="2">
    <source>
        <dbReference type="Proteomes" id="UP000004277"/>
    </source>
</evidence>
<accession>A0ACD3SNK7</accession>
<reference evidence="1" key="1">
    <citation type="submission" date="2019-05" db="EMBL/GenBank/DDBJ databases">
        <title>Revised genome assembly of Burkholderiaceae (previously Ralstonia) sp. PBA.</title>
        <authorList>
            <person name="Gan H.M."/>
        </authorList>
    </citation>
    <scope>NUCLEOTIDE SEQUENCE</scope>
    <source>
        <strain evidence="1">PBA</strain>
    </source>
</reference>
<keyword evidence="2" id="KW-1185">Reference proteome</keyword>